<dbReference type="EMBL" id="CM029054">
    <property type="protein sequence ID" value="KAG2533813.1"/>
    <property type="molecule type" value="Genomic_DNA"/>
</dbReference>
<gene>
    <name evidence="6" type="ORF">PVAP13_9NG015751</name>
</gene>
<keyword evidence="3 4" id="KW-0287">Flowering</keyword>
<keyword evidence="4" id="KW-0217">Developmental protein</keyword>
<name>A0A8T0MCJ7_PANVG</name>
<sequence length="457" mass="50680">MPPSPPPPSAASRAAMLQSIHSLASYSDTLADFLDQWNSVILDAASIAATFAVLFPGPESDPKPLPAAEAQLSPAPEPEPEREPEPDLASETEPNAVPEPEREREPSPSSEQEREPSPSPEPERQPIPAPEPEGESKSKPVREPAPEPERKPAPNPVRDRKDGDPSAAELELRCKQMNFRELRRFVTAHVRDREWLRQVGPDALRSAEDPASLVLRTVGRYYICAESGDAEAACMLLLELYVRAGCPRARGRAHREAEAEAELRQEAREAALTWRSRLLRVSGRVGDAGARGARGLAFFMAAFGVPVEFPVQELYDLLVAADVSACAKVLKCSKLFLKKMRDVVVEMINKDMYLQAIHSILAFEFQNAFPLGSILTHIMEKLEHDRKDENEGASEGDEEELALLRSISKCMEDHKLCLLEFPSFAERIALLEERVGKPKQAFAGIKRKRTTEEDCVE</sequence>
<organism evidence="6 7">
    <name type="scientific">Panicum virgatum</name>
    <name type="common">Blackwell switchgrass</name>
    <dbReference type="NCBI Taxonomy" id="38727"/>
    <lineage>
        <taxon>Eukaryota</taxon>
        <taxon>Viridiplantae</taxon>
        <taxon>Streptophyta</taxon>
        <taxon>Embryophyta</taxon>
        <taxon>Tracheophyta</taxon>
        <taxon>Spermatophyta</taxon>
        <taxon>Magnoliopsida</taxon>
        <taxon>Liliopsida</taxon>
        <taxon>Poales</taxon>
        <taxon>Poaceae</taxon>
        <taxon>PACMAD clade</taxon>
        <taxon>Panicoideae</taxon>
        <taxon>Panicodae</taxon>
        <taxon>Paniceae</taxon>
        <taxon>Panicinae</taxon>
        <taxon>Panicum</taxon>
        <taxon>Panicum sect. Hiantes</taxon>
    </lineage>
</organism>
<dbReference type="OrthoDB" id="776053at2759"/>
<evidence type="ECO:0000256" key="5">
    <source>
        <dbReference type="SAM" id="MobiDB-lite"/>
    </source>
</evidence>
<keyword evidence="2 4" id="KW-0221">Differentiation</keyword>
<dbReference type="Pfam" id="PF07899">
    <property type="entry name" value="Frigida"/>
    <property type="match status" value="1"/>
</dbReference>
<feature type="region of interest" description="Disordered" evidence="5">
    <location>
        <begin position="55"/>
        <end position="166"/>
    </location>
</feature>
<dbReference type="PANTHER" id="PTHR31791:SF49">
    <property type="entry name" value="INACTIVE PROTEIN FRIGIDA"/>
    <property type="match status" value="1"/>
</dbReference>
<evidence type="ECO:0000313" key="7">
    <source>
        <dbReference type="Proteomes" id="UP000823388"/>
    </source>
</evidence>
<dbReference type="InterPro" id="IPR012474">
    <property type="entry name" value="Frigida"/>
</dbReference>
<comment type="caution">
    <text evidence="6">The sequence shown here is derived from an EMBL/GenBank/DDBJ whole genome shotgun (WGS) entry which is preliminary data.</text>
</comment>
<comment type="similarity">
    <text evidence="1 4">Belongs to the Frigida family.</text>
</comment>
<evidence type="ECO:0000256" key="3">
    <source>
        <dbReference type="ARBA" id="ARBA00023089"/>
    </source>
</evidence>
<evidence type="ECO:0000256" key="4">
    <source>
        <dbReference type="RuleBase" id="RU364012"/>
    </source>
</evidence>
<feature type="compositionally biased region" description="Basic and acidic residues" evidence="5">
    <location>
        <begin position="134"/>
        <end position="166"/>
    </location>
</feature>
<keyword evidence="7" id="KW-1185">Reference proteome</keyword>
<accession>A0A8T0MCJ7</accession>
<dbReference type="GO" id="GO:0009908">
    <property type="term" value="P:flower development"/>
    <property type="evidence" value="ECO:0007669"/>
    <property type="project" value="UniProtKB-KW"/>
</dbReference>
<dbReference type="PANTHER" id="PTHR31791">
    <property type="entry name" value="FRIGIDA-LIKE PROTEIN 3-RELATED"/>
    <property type="match status" value="1"/>
</dbReference>
<proteinExistence type="inferred from homology"/>
<dbReference type="Proteomes" id="UP000823388">
    <property type="component" value="Chromosome 9N"/>
</dbReference>
<reference evidence="6" key="1">
    <citation type="submission" date="2020-05" db="EMBL/GenBank/DDBJ databases">
        <title>WGS assembly of Panicum virgatum.</title>
        <authorList>
            <person name="Lovell J.T."/>
            <person name="Jenkins J."/>
            <person name="Shu S."/>
            <person name="Juenger T.E."/>
            <person name="Schmutz J."/>
        </authorList>
    </citation>
    <scope>NUCLEOTIDE SEQUENCE</scope>
    <source>
        <strain evidence="6">AP13</strain>
    </source>
</reference>
<evidence type="ECO:0000313" key="6">
    <source>
        <dbReference type="EMBL" id="KAG2533813.1"/>
    </source>
</evidence>
<feature type="compositionally biased region" description="Basic and acidic residues" evidence="5">
    <location>
        <begin position="99"/>
        <end position="124"/>
    </location>
</feature>
<protein>
    <recommendedName>
        <fullName evidence="4">FRIGIDA-like protein</fullName>
    </recommendedName>
</protein>
<evidence type="ECO:0000256" key="2">
    <source>
        <dbReference type="ARBA" id="ARBA00022782"/>
    </source>
</evidence>
<evidence type="ECO:0000256" key="1">
    <source>
        <dbReference type="ARBA" id="ARBA00008956"/>
    </source>
</evidence>
<dbReference type="AlphaFoldDB" id="A0A8T0MCJ7"/>
<dbReference type="GO" id="GO:0030154">
    <property type="term" value="P:cell differentiation"/>
    <property type="evidence" value="ECO:0007669"/>
    <property type="project" value="UniProtKB-KW"/>
</dbReference>